<keyword evidence="2" id="KW-1185">Reference proteome</keyword>
<evidence type="ECO:0000313" key="1">
    <source>
        <dbReference type="EMBL" id="ORY54769.1"/>
    </source>
</evidence>
<sequence>MFANNQNEVMNYNVILNKKNYNDRLSRLKVSLTSMNLKEFIDNDVIEQLKKKNPNDKARIKKTMMKDSKVQMKNRIKIGYKTNNPMDTDSINRMYKGINNQK</sequence>
<name>A0A1Y2D636_9FUNG</name>
<organism evidence="1 2">
    <name type="scientific">Neocallimastix californiae</name>
    <dbReference type="NCBI Taxonomy" id="1754190"/>
    <lineage>
        <taxon>Eukaryota</taxon>
        <taxon>Fungi</taxon>
        <taxon>Fungi incertae sedis</taxon>
        <taxon>Chytridiomycota</taxon>
        <taxon>Chytridiomycota incertae sedis</taxon>
        <taxon>Neocallimastigomycetes</taxon>
        <taxon>Neocallimastigales</taxon>
        <taxon>Neocallimastigaceae</taxon>
        <taxon>Neocallimastix</taxon>
    </lineage>
</organism>
<protein>
    <submittedName>
        <fullName evidence="1">Uncharacterized protein</fullName>
    </submittedName>
</protein>
<gene>
    <name evidence="1" type="ORF">LY90DRAFT_507375</name>
</gene>
<dbReference type="EMBL" id="MCOG01000082">
    <property type="protein sequence ID" value="ORY54769.1"/>
    <property type="molecule type" value="Genomic_DNA"/>
</dbReference>
<dbReference type="Proteomes" id="UP000193920">
    <property type="component" value="Unassembled WGS sequence"/>
</dbReference>
<comment type="caution">
    <text evidence="1">The sequence shown here is derived from an EMBL/GenBank/DDBJ whole genome shotgun (WGS) entry which is preliminary data.</text>
</comment>
<dbReference type="AlphaFoldDB" id="A0A1Y2D636"/>
<proteinExistence type="predicted"/>
<accession>A0A1Y2D636</accession>
<evidence type="ECO:0000313" key="2">
    <source>
        <dbReference type="Proteomes" id="UP000193920"/>
    </source>
</evidence>
<reference evidence="1 2" key="1">
    <citation type="submission" date="2016-08" db="EMBL/GenBank/DDBJ databases">
        <title>A Parts List for Fungal Cellulosomes Revealed by Comparative Genomics.</title>
        <authorList>
            <consortium name="DOE Joint Genome Institute"/>
            <person name="Haitjema C.H."/>
            <person name="Gilmore S.P."/>
            <person name="Henske J.K."/>
            <person name="Solomon K.V."/>
            <person name="De Groot R."/>
            <person name="Kuo A."/>
            <person name="Mondo S.J."/>
            <person name="Salamov A.A."/>
            <person name="Labutti K."/>
            <person name="Zhao Z."/>
            <person name="Chiniquy J."/>
            <person name="Barry K."/>
            <person name="Brewer H.M."/>
            <person name="Purvine S.O."/>
            <person name="Wright A.T."/>
            <person name="Boxma B."/>
            <person name="Van Alen T."/>
            <person name="Hackstein J.H."/>
            <person name="Baker S.E."/>
            <person name="Grigoriev I.V."/>
            <person name="O'Malley M.A."/>
        </authorList>
    </citation>
    <scope>NUCLEOTIDE SEQUENCE [LARGE SCALE GENOMIC DNA]</scope>
    <source>
        <strain evidence="1 2">G1</strain>
    </source>
</reference>